<reference evidence="2" key="1">
    <citation type="submission" date="2016-07" db="EMBL/GenBank/DDBJ databases">
        <title>Multiple horizontal gene transfer events from other fungi enriched the ability of initially mycotrophic Trichoderma (Ascomycota) to feed on dead plant biomass.</title>
        <authorList>
            <consortium name="DOE Joint Genome Institute"/>
            <person name="Atanasova L."/>
            <person name="Chenthamara K."/>
            <person name="Zhang J."/>
            <person name="Grujic M."/>
            <person name="Henrissat B."/>
            <person name="Kuo A."/>
            <person name="Aerts A."/>
            <person name="Salamov A."/>
            <person name="Lipzen A."/>
            <person name="Labutti K."/>
            <person name="Barry K."/>
            <person name="Miao Y."/>
            <person name="Rahimi M.J."/>
            <person name="Shen Q."/>
            <person name="Grigoriev I.V."/>
            <person name="Kubicek C.P."/>
            <person name="Druzhinina I.S."/>
        </authorList>
    </citation>
    <scope>NUCLEOTIDE SEQUENCE [LARGE SCALE GENOMIC DNA]</scope>
    <source>
        <strain evidence="2">TUCIM 6016</strain>
    </source>
</reference>
<evidence type="ECO:0000313" key="2">
    <source>
        <dbReference type="Proteomes" id="UP000241546"/>
    </source>
</evidence>
<evidence type="ECO:0000313" key="1">
    <source>
        <dbReference type="EMBL" id="PTB70509.1"/>
    </source>
</evidence>
<protein>
    <submittedName>
        <fullName evidence="1">Uncharacterized protein</fullName>
    </submittedName>
</protein>
<accession>A0A2T4BML9</accession>
<dbReference type="RefSeq" id="XP_024753829.1">
    <property type="nucleotide sequence ID" value="XM_024888861.1"/>
</dbReference>
<organism evidence="1 2">
    <name type="scientific">Trichoderma citrinoviride</name>
    <dbReference type="NCBI Taxonomy" id="58853"/>
    <lineage>
        <taxon>Eukaryota</taxon>
        <taxon>Fungi</taxon>
        <taxon>Dikarya</taxon>
        <taxon>Ascomycota</taxon>
        <taxon>Pezizomycotina</taxon>
        <taxon>Sordariomycetes</taxon>
        <taxon>Hypocreomycetidae</taxon>
        <taxon>Hypocreales</taxon>
        <taxon>Hypocreaceae</taxon>
        <taxon>Trichoderma</taxon>
    </lineage>
</organism>
<dbReference type="GeneID" id="36596980"/>
<gene>
    <name evidence="1" type="ORF">BBK36DRAFT_1002631</name>
</gene>
<dbReference type="Proteomes" id="UP000241546">
    <property type="component" value="Unassembled WGS sequence"/>
</dbReference>
<dbReference type="EMBL" id="KZ680207">
    <property type="protein sequence ID" value="PTB70509.1"/>
    <property type="molecule type" value="Genomic_DNA"/>
</dbReference>
<name>A0A2T4BML9_9HYPO</name>
<sequence length="60" mass="6696">MRRQRRCAAVDDAVRCERRRLEAQGRGLGAVKMHEALTLSYQSKNIGEVGVSGFEPCTCK</sequence>
<dbReference type="AlphaFoldDB" id="A0A2T4BML9"/>
<keyword evidence="2" id="KW-1185">Reference proteome</keyword>
<proteinExistence type="predicted"/>